<sequence length="1041" mass="118315">MNLDIDTATDKGSLVLDLLRKPFNLPQRYADHLREEIEETELTTKNHLNRKRIFSLLKVLPIRLLESDVRRSDLFQSIKRYCKTERYNEYGADWPTELADSMGLDSLLDWDFDIEQTDNAESSTCYTPNQLLMITERTVSVMGFDTVLTTPSTIIDAIVVPNQTYTDRNDTCLLCLITGEVYSLDFCYSEEIEKYNIELTCTWKVSEKPANFDASFTYSRQNDVVGLAIPSVHIMCVLSLHKRERTFFKLQVNVLLQLGCDIETITWQCGNILYIDYHMNGHARVIEQDVQKYGFFDCNFIINDVTSGDRLILLDRDNVIQIDKDTREAVLVSGGGAKSEIGYLDLAFRSSAGIVDHHLLKVLDEPLKTFDFMIMKNSMISLTIVTDSNKVLVSEITRLPIPIDGLVLERVIHENELTVLILSRGEVIRYVVDLNELTFREATIYQLSKTPVVMLMQNVIDEEWITEGYEKIDCFYPFRDSIILHSKHKLYDIPSKTSDPCNSFDIISFLSELQAFQEVKIVNLKNAYEGNGLFGSIAIRNDDFTVQQYVLVGISSLCTAQSYYLELRKDELANFQLIDDLLPDSEDTFIEFAAIAGNFLSITENILYVNDLQGIQLFRFPFPIKGAQLTHAAMGSTKIIIWNEDNVSLMEWETGAICNISVLEGFGRIHGIIETDGEIFLRSDGKIAAIDLVHLRILDTELYQNTNLDGVIEELWLQTWDSTRKVLVCVRSLLNGEIEICSNNEDRKVFDVGTQVNITSFTYPWIITNDSFTMKILNVQDGRQCTVYESNSLIASLEHDDKNAGLVFILHEDGLSLNRLQIDNISGTLIDSSNTQEIDWDEYRWPVSFPTGARAVLNHNASKILQISDTGQITVRNCQRQVPGSIITLGIIDDCKTHLCIFSSDDESCTLWCNVMKIRNAQLEHVTEVAVAENLHVTGTARQLTNKNGQIQGQGQFYTVLTSQGCAHVYRVHLDIATALWKVSLWRTINPGNNNKENSFFANQDYVIQTPRNTNVNRTAMTVYSTVPSSAHQSFSQRREI</sequence>
<organism evidence="1 2">
    <name type="scientific">Kluyveromyces dobzhanskii CBS 2104</name>
    <dbReference type="NCBI Taxonomy" id="1427455"/>
    <lineage>
        <taxon>Eukaryota</taxon>
        <taxon>Fungi</taxon>
        <taxon>Dikarya</taxon>
        <taxon>Ascomycota</taxon>
        <taxon>Saccharomycotina</taxon>
        <taxon>Saccharomycetes</taxon>
        <taxon>Saccharomycetales</taxon>
        <taxon>Saccharomycetaceae</taxon>
        <taxon>Kluyveromyces</taxon>
    </lineage>
</organism>
<dbReference type="AlphaFoldDB" id="A0A0A8L1J1"/>
<gene>
    <name evidence="1" type="ORF">KLDO_g332</name>
</gene>
<keyword evidence="2" id="KW-1185">Reference proteome</keyword>
<proteinExistence type="predicted"/>
<evidence type="ECO:0000313" key="1">
    <source>
        <dbReference type="EMBL" id="CDO92002.1"/>
    </source>
</evidence>
<comment type="caution">
    <text evidence="1">The sequence shown here is derived from an EMBL/GenBank/DDBJ whole genome shotgun (WGS) entry which is preliminary data.</text>
</comment>
<dbReference type="OrthoDB" id="4068470at2759"/>
<evidence type="ECO:0000313" key="2">
    <source>
        <dbReference type="Proteomes" id="UP000031516"/>
    </source>
</evidence>
<protein>
    <submittedName>
        <fullName evidence="1">WGS project CCBQ000000000 data, contig 00107</fullName>
    </submittedName>
</protein>
<accession>A0A0A8L1J1</accession>
<reference evidence="1 2" key="1">
    <citation type="submission" date="2014-03" db="EMBL/GenBank/DDBJ databases">
        <title>The genome of Kluyveromyces dobzhanskii.</title>
        <authorList>
            <person name="Nystedt B."/>
            <person name="Astrom S."/>
        </authorList>
    </citation>
    <scope>NUCLEOTIDE SEQUENCE [LARGE SCALE GENOMIC DNA]</scope>
    <source>
        <strain evidence="1 2">CBS 2104</strain>
    </source>
</reference>
<dbReference type="EMBL" id="CCBQ010000004">
    <property type="protein sequence ID" value="CDO92002.1"/>
    <property type="molecule type" value="Genomic_DNA"/>
</dbReference>
<name>A0A0A8L1J1_9SACH</name>
<dbReference type="Proteomes" id="UP000031516">
    <property type="component" value="Unassembled WGS sequence"/>
</dbReference>